<feature type="compositionally biased region" description="Pro residues" evidence="1">
    <location>
        <begin position="377"/>
        <end position="401"/>
    </location>
</feature>
<name>A0A3M2KXZ6_9NOCA</name>
<dbReference type="Proteomes" id="UP000279275">
    <property type="component" value="Unassembled WGS sequence"/>
</dbReference>
<dbReference type="SUPFAM" id="SSF51110">
    <property type="entry name" value="alpha-D-mannose-specific plant lectins"/>
    <property type="match status" value="1"/>
</dbReference>
<dbReference type="Gene3D" id="2.90.10.30">
    <property type="match status" value="1"/>
</dbReference>
<comment type="caution">
    <text evidence="2">The sequence shown here is derived from an EMBL/GenBank/DDBJ whole genome shotgun (WGS) entry which is preliminary data.</text>
</comment>
<accession>A0A3M2KXZ6</accession>
<feature type="compositionally biased region" description="Pro residues" evidence="1">
    <location>
        <begin position="540"/>
        <end position="554"/>
    </location>
</feature>
<sequence length="676" mass="70097">MAPTDLGPTLKAGQTLGEGQELTSPDGSGYKMTVESGNLILRDSSGNTIFESGTDNSQGTLVATVDGNKLVLKNGDKTVWSRDFADTSGPGSKADGFGLTSNGIVVGYDGVQQVGSIFPNTSGHWFVVDLIPSPGSPEDKLWPDALKFVVAMAQYNLQDIVDSIGAQADRPPSLSDMSQQLGGTAINGWSDMLDMYKNDKSVLERISSALQNGDGNVGDISSDVAAKLADTRYRVSMDISQLHDTLFSPAWHAHHDAVQALGNYNRNAKNELYDTRDMSQADVDKLKTDIDDGRKKLIAAEGTTAALANDFTKDGKYGPDIVKYLGDQIISTVTSVSNEAKAMHDGMVDAKKFIDGNAPTYKPKHKPDPGDGEKPPPGDGQKPPPGDGQKPPPGDGTPPPGTSKIGGHVDFPKLFGDMLGTDTGTDGSTTGTGKNGSTGDPVLDAVNAAIDKIKNSGADASSSGGGGLGGLLPLLMIGGMVLAPVISAFAPTVLKQLQPKDGKDGKDAQGNPADPNAPDPNAAPAQPGVVPATVTAPNAGTPPPTAAPAAPDPTAPVDMKFDGTTQKVPAVVADAVSREANNPNGSDASAAYRGTVADERTWVHIDPSQLRTGDVMRWDHHSALIVVDQAGPQMVVDGHPVSLDTSNPPDGHGTYGQFHGYFHPTGLDPKPAGTTV</sequence>
<feature type="region of interest" description="Disordered" evidence="1">
    <location>
        <begin position="354"/>
        <end position="440"/>
    </location>
</feature>
<dbReference type="EMBL" id="RFFH01000014">
    <property type="protein sequence ID" value="RMI29526.1"/>
    <property type="molecule type" value="Genomic_DNA"/>
</dbReference>
<evidence type="ECO:0000313" key="2">
    <source>
        <dbReference type="EMBL" id="RMI29526.1"/>
    </source>
</evidence>
<keyword evidence="3" id="KW-1185">Reference proteome</keyword>
<dbReference type="InterPro" id="IPR036426">
    <property type="entry name" value="Bulb-type_lectin_dom_sf"/>
</dbReference>
<feature type="compositionally biased region" description="Basic and acidic residues" evidence="1">
    <location>
        <begin position="498"/>
        <end position="507"/>
    </location>
</feature>
<evidence type="ECO:0000256" key="1">
    <source>
        <dbReference type="SAM" id="MobiDB-lite"/>
    </source>
</evidence>
<feature type="compositionally biased region" description="Low complexity" evidence="1">
    <location>
        <begin position="508"/>
        <end position="539"/>
    </location>
</feature>
<dbReference type="RefSeq" id="WP_122190760.1">
    <property type="nucleotide sequence ID" value="NZ_RFFH01000014.1"/>
</dbReference>
<proteinExistence type="predicted"/>
<reference evidence="2 3" key="1">
    <citation type="submission" date="2018-10" db="EMBL/GenBank/DDBJ databases">
        <title>Isolation from cow dung.</title>
        <authorList>
            <person name="Ling L."/>
        </authorList>
    </citation>
    <scope>NUCLEOTIDE SEQUENCE [LARGE SCALE GENOMIC DNA]</scope>
    <source>
        <strain evidence="2 3">NEAU-LL90</strain>
    </source>
</reference>
<feature type="compositionally biased region" description="Basic and acidic residues" evidence="1">
    <location>
        <begin position="366"/>
        <end position="376"/>
    </location>
</feature>
<evidence type="ECO:0000313" key="3">
    <source>
        <dbReference type="Proteomes" id="UP000279275"/>
    </source>
</evidence>
<feature type="compositionally biased region" description="Low complexity" evidence="1">
    <location>
        <begin position="420"/>
        <end position="440"/>
    </location>
</feature>
<evidence type="ECO:0008006" key="4">
    <source>
        <dbReference type="Google" id="ProtNLM"/>
    </source>
</evidence>
<protein>
    <recommendedName>
        <fullName evidence="4">Bulb-type lectin domain-containing protein</fullName>
    </recommendedName>
</protein>
<feature type="region of interest" description="Disordered" evidence="1">
    <location>
        <begin position="498"/>
        <end position="561"/>
    </location>
</feature>
<feature type="region of interest" description="Disordered" evidence="1">
    <location>
        <begin position="1"/>
        <end position="29"/>
    </location>
</feature>
<organism evidence="2 3">
    <name type="scientific">Nocardia stercoris</name>
    <dbReference type="NCBI Taxonomy" id="2483361"/>
    <lineage>
        <taxon>Bacteria</taxon>
        <taxon>Bacillati</taxon>
        <taxon>Actinomycetota</taxon>
        <taxon>Actinomycetes</taxon>
        <taxon>Mycobacteriales</taxon>
        <taxon>Nocardiaceae</taxon>
        <taxon>Nocardia</taxon>
    </lineage>
</organism>
<dbReference type="AlphaFoldDB" id="A0A3M2KXZ6"/>
<dbReference type="OrthoDB" id="4505780at2"/>
<gene>
    <name evidence="2" type="ORF">EBN03_26005</name>
</gene>